<dbReference type="AlphaFoldDB" id="A0A921MVT9"/>
<dbReference type="EMBL" id="DYUE01000174">
    <property type="protein sequence ID" value="HJG91604.1"/>
    <property type="molecule type" value="Genomic_DNA"/>
</dbReference>
<organism evidence="1 2">
    <name type="scientific">Brachybacterium massiliense</name>
    <dbReference type="NCBI Taxonomy" id="1755098"/>
    <lineage>
        <taxon>Bacteria</taxon>
        <taxon>Bacillati</taxon>
        <taxon>Actinomycetota</taxon>
        <taxon>Actinomycetes</taxon>
        <taxon>Micrococcales</taxon>
        <taxon>Dermabacteraceae</taxon>
        <taxon>Brachybacterium</taxon>
    </lineage>
</organism>
<name>A0A921MVT9_9MICO</name>
<reference evidence="1" key="1">
    <citation type="journal article" date="2021" name="PeerJ">
        <title>Extensive microbial diversity within the chicken gut microbiome revealed by metagenomics and culture.</title>
        <authorList>
            <person name="Gilroy R."/>
            <person name="Ravi A."/>
            <person name="Getino M."/>
            <person name="Pursley I."/>
            <person name="Horton D.L."/>
            <person name="Alikhan N.F."/>
            <person name="Baker D."/>
            <person name="Gharbi K."/>
            <person name="Hall N."/>
            <person name="Watson M."/>
            <person name="Adriaenssens E.M."/>
            <person name="Foster-Nyarko E."/>
            <person name="Jarju S."/>
            <person name="Secka A."/>
            <person name="Antonio M."/>
            <person name="Oren A."/>
            <person name="Chaudhuri R.R."/>
            <person name="La Ragione R."/>
            <person name="Hildebrand F."/>
            <person name="Pallen M.J."/>
        </authorList>
    </citation>
    <scope>NUCLEOTIDE SEQUENCE</scope>
    <source>
        <strain evidence="1">ChiGjej5B5-22894</strain>
    </source>
</reference>
<evidence type="ECO:0000313" key="1">
    <source>
        <dbReference type="EMBL" id="HJG91604.1"/>
    </source>
</evidence>
<protein>
    <submittedName>
        <fullName evidence="1">Uncharacterized protein</fullName>
    </submittedName>
</protein>
<reference evidence="1" key="2">
    <citation type="submission" date="2021-09" db="EMBL/GenBank/DDBJ databases">
        <authorList>
            <person name="Gilroy R."/>
        </authorList>
    </citation>
    <scope>NUCLEOTIDE SEQUENCE</scope>
    <source>
        <strain evidence="1">ChiGjej5B5-22894</strain>
    </source>
</reference>
<sequence length="55" mass="5964">MGTDAAALIYLAVARCGAEEPFRVLVSSTCVDTDGAARLALYQQTWARELTTMRV</sequence>
<accession>A0A921MVT9</accession>
<dbReference type="Proteomes" id="UP000742460">
    <property type="component" value="Unassembled WGS sequence"/>
</dbReference>
<comment type="caution">
    <text evidence="1">The sequence shown here is derived from an EMBL/GenBank/DDBJ whole genome shotgun (WGS) entry which is preliminary data.</text>
</comment>
<proteinExistence type="predicted"/>
<gene>
    <name evidence="1" type="ORF">K8V81_07745</name>
</gene>
<evidence type="ECO:0000313" key="2">
    <source>
        <dbReference type="Proteomes" id="UP000742460"/>
    </source>
</evidence>